<comment type="caution">
    <text evidence="1">The sequence shown here is derived from an EMBL/GenBank/DDBJ whole genome shotgun (WGS) entry which is preliminary data.</text>
</comment>
<reference evidence="1" key="1">
    <citation type="submission" date="2023-06" db="EMBL/GenBank/DDBJ databases">
        <title>Genome-scale phylogeny and comparative genomics of the fungal order Sordariales.</title>
        <authorList>
            <consortium name="Lawrence Berkeley National Laboratory"/>
            <person name="Hensen N."/>
            <person name="Bonometti L."/>
            <person name="Westerberg I."/>
            <person name="Brannstrom I.O."/>
            <person name="Guillou S."/>
            <person name="Cros-Aarteil S."/>
            <person name="Calhoun S."/>
            <person name="Haridas S."/>
            <person name="Kuo A."/>
            <person name="Mondo S."/>
            <person name="Pangilinan J."/>
            <person name="Riley R."/>
            <person name="LaButti K."/>
            <person name="Andreopoulos B."/>
            <person name="Lipzen A."/>
            <person name="Chen C."/>
            <person name="Yanf M."/>
            <person name="Daum C."/>
            <person name="Ng V."/>
            <person name="Clum A."/>
            <person name="Steindorff A."/>
            <person name="Ohm R."/>
            <person name="Martin F."/>
            <person name="Silar P."/>
            <person name="Natvig D."/>
            <person name="Lalanne C."/>
            <person name="Gautier V."/>
            <person name="Ament-velasquez S.L."/>
            <person name="Kruys A."/>
            <person name="Hutchinson M.I."/>
            <person name="Powell A.J."/>
            <person name="Barry K."/>
            <person name="Miller A.N."/>
            <person name="Grigoriev I.V."/>
            <person name="Debuchy R."/>
            <person name="Gladieux P."/>
            <person name="Thoren M.H."/>
            <person name="Johannesson H."/>
        </authorList>
    </citation>
    <scope>NUCLEOTIDE SEQUENCE</scope>
    <source>
        <strain evidence="1">SMH3187-1</strain>
    </source>
</reference>
<proteinExistence type="predicted"/>
<organism evidence="1 2">
    <name type="scientific">Schizothecium vesticola</name>
    <dbReference type="NCBI Taxonomy" id="314040"/>
    <lineage>
        <taxon>Eukaryota</taxon>
        <taxon>Fungi</taxon>
        <taxon>Dikarya</taxon>
        <taxon>Ascomycota</taxon>
        <taxon>Pezizomycotina</taxon>
        <taxon>Sordariomycetes</taxon>
        <taxon>Sordariomycetidae</taxon>
        <taxon>Sordariales</taxon>
        <taxon>Schizotheciaceae</taxon>
        <taxon>Schizothecium</taxon>
    </lineage>
</organism>
<dbReference type="Proteomes" id="UP001172155">
    <property type="component" value="Unassembled WGS sequence"/>
</dbReference>
<gene>
    <name evidence="1" type="ORF">B0T18DRAFT_178614</name>
</gene>
<evidence type="ECO:0000313" key="2">
    <source>
        <dbReference type="Proteomes" id="UP001172155"/>
    </source>
</evidence>
<evidence type="ECO:0000313" key="1">
    <source>
        <dbReference type="EMBL" id="KAK0743198.1"/>
    </source>
</evidence>
<keyword evidence="2" id="KW-1185">Reference proteome</keyword>
<sequence length="116" mass="12789">MSCQKKSIISRCILILHETCTGNAAPCPSFSAMRHTTADETQVMSQPGVWFQPHLCRVYCIVEYTRGALQTRAMHASKSLSVVLKIRFCMTGPIPQLDNPSVTRDGGLASFSNDQL</sequence>
<accession>A0AA40EPQ9</accession>
<dbReference type="EMBL" id="JAUKUD010000005">
    <property type="protein sequence ID" value="KAK0743198.1"/>
    <property type="molecule type" value="Genomic_DNA"/>
</dbReference>
<protein>
    <submittedName>
        <fullName evidence="1">Uncharacterized protein</fullName>
    </submittedName>
</protein>
<dbReference type="AlphaFoldDB" id="A0AA40EPQ9"/>
<name>A0AA40EPQ9_9PEZI</name>